<comment type="similarity">
    <text evidence="1 3">Belongs to the type-B carboxylesterase/lipase family.</text>
</comment>
<evidence type="ECO:0000256" key="4">
    <source>
        <dbReference type="SAM" id="MobiDB-lite"/>
    </source>
</evidence>
<evidence type="ECO:0000256" key="3">
    <source>
        <dbReference type="RuleBase" id="RU361235"/>
    </source>
</evidence>
<dbReference type="Gene3D" id="3.40.50.1820">
    <property type="entry name" value="alpha/beta hydrolase"/>
    <property type="match status" value="1"/>
</dbReference>
<dbReference type="InterPro" id="IPR000997">
    <property type="entry name" value="Cholinesterase"/>
</dbReference>
<dbReference type="SUPFAM" id="SSF53474">
    <property type="entry name" value="alpha/beta-Hydrolases"/>
    <property type="match status" value="1"/>
</dbReference>
<evidence type="ECO:0000313" key="6">
    <source>
        <dbReference type="EMBL" id="GGH48589.1"/>
    </source>
</evidence>
<feature type="region of interest" description="Disordered" evidence="4">
    <location>
        <begin position="36"/>
        <end position="68"/>
    </location>
</feature>
<keyword evidence="2 3" id="KW-0378">Hydrolase</keyword>
<sequence length="479" mass="51579">MATISTRAGRLAGVDIGGVERFLNIPYAAPLTGARRYREAEPRDPWTGTRDATRPGPTSPQWEVSSPLHGRIASPGWLRGDDVLSVNVWTPDRTGEAPVAVWIYGGAFKEGNAALPMYDGTAFARSGIVLVTVNYRVGVEGFLPIDGSINRGLRDQLRALEWVRDNIADFGGDPGRVTIFGQSAGGMSVASLVATPSARGLFHAAINQSGPLRRPADRADGEATTRALAAICGVEPTAEGFATVDQVRLLQEASRLTGTAGGALSPGPFTLGVLSDPDLVPWHATGRREDRFASRVPVLAGFTSDEFLLFGWPDPDLGDDEATLALERHGLHGTRALEAARQLFPDLSAGTIVRKLGEVDFFIAPVVQWLEDAAALGLPAWGYEFAWRTRAFDGAPGAYHDLEIPFVFNLLDAEPVGDMTGPHPPQELADRMHADWVEFFRTGELARAPFSGGVRGTHRYGGESRSAVFHQLYLENCKS</sequence>
<dbReference type="Proteomes" id="UP000657592">
    <property type="component" value="Unassembled WGS sequence"/>
</dbReference>
<dbReference type="PANTHER" id="PTHR11559">
    <property type="entry name" value="CARBOXYLESTERASE"/>
    <property type="match status" value="1"/>
</dbReference>
<dbReference type="PROSITE" id="PS00122">
    <property type="entry name" value="CARBOXYLESTERASE_B_1"/>
    <property type="match status" value="1"/>
</dbReference>
<evidence type="ECO:0000259" key="5">
    <source>
        <dbReference type="Pfam" id="PF00135"/>
    </source>
</evidence>
<dbReference type="RefSeq" id="WP_188756755.1">
    <property type="nucleotide sequence ID" value="NZ_BMJY01000014.1"/>
</dbReference>
<dbReference type="InterPro" id="IPR050309">
    <property type="entry name" value="Type-B_Carboxylest/Lipase"/>
</dbReference>
<organism evidence="6 7">
    <name type="scientific">Microbacterium album</name>
    <dbReference type="NCBI Taxonomy" id="2053191"/>
    <lineage>
        <taxon>Bacteria</taxon>
        <taxon>Bacillati</taxon>
        <taxon>Actinomycetota</taxon>
        <taxon>Actinomycetes</taxon>
        <taxon>Micrococcales</taxon>
        <taxon>Microbacteriaceae</taxon>
        <taxon>Microbacterium</taxon>
    </lineage>
</organism>
<feature type="domain" description="Carboxylesterase type B" evidence="5">
    <location>
        <begin position="3"/>
        <end position="444"/>
    </location>
</feature>
<reference evidence="6" key="2">
    <citation type="submission" date="2020-09" db="EMBL/GenBank/DDBJ databases">
        <authorList>
            <person name="Sun Q."/>
            <person name="Zhou Y."/>
        </authorList>
    </citation>
    <scope>NUCLEOTIDE SEQUENCE</scope>
    <source>
        <strain evidence="6">CGMCC 1.15794</strain>
    </source>
</reference>
<evidence type="ECO:0000313" key="7">
    <source>
        <dbReference type="Proteomes" id="UP000657592"/>
    </source>
</evidence>
<dbReference type="PRINTS" id="PR00878">
    <property type="entry name" value="CHOLNESTRASE"/>
</dbReference>
<dbReference type="InterPro" id="IPR029058">
    <property type="entry name" value="AB_hydrolase_fold"/>
</dbReference>
<protein>
    <recommendedName>
        <fullName evidence="3">Carboxylic ester hydrolase</fullName>
        <ecNumber evidence="3">3.1.1.-</ecNumber>
    </recommendedName>
</protein>
<proteinExistence type="inferred from homology"/>
<dbReference type="InterPro" id="IPR002018">
    <property type="entry name" value="CarbesteraseB"/>
</dbReference>
<dbReference type="GO" id="GO:0004104">
    <property type="term" value="F:cholinesterase activity"/>
    <property type="evidence" value="ECO:0007669"/>
    <property type="project" value="InterPro"/>
</dbReference>
<keyword evidence="7" id="KW-1185">Reference proteome</keyword>
<dbReference type="InterPro" id="IPR019826">
    <property type="entry name" value="Carboxylesterase_B_AS"/>
</dbReference>
<name>A0A917IHW0_9MICO</name>
<dbReference type="AlphaFoldDB" id="A0A917IHW0"/>
<comment type="caution">
    <text evidence="6">The sequence shown here is derived from an EMBL/GenBank/DDBJ whole genome shotgun (WGS) entry which is preliminary data.</text>
</comment>
<dbReference type="EC" id="3.1.1.-" evidence="3"/>
<dbReference type="EMBL" id="BMJY01000014">
    <property type="protein sequence ID" value="GGH48589.1"/>
    <property type="molecule type" value="Genomic_DNA"/>
</dbReference>
<dbReference type="Pfam" id="PF00135">
    <property type="entry name" value="COesterase"/>
    <property type="match status" value="1"/>
</dbReference>
<reference evidence="6" key="1">
    <citation type="journal article" date="2014" name="Int. J. Syst. Evol. Microbiol.">
        <title>Complete genome sequence of Corynebacterium casei LMG S-19264T (=DSM 44701T), isolated from a smear-ripened cheese.</title>
        <authorList>
            <consortium name="US DOE Joint Genome Institute (JGI-PGF)"/>
            <person name="Walter F."/>
            <person name="Albersmeier A."/>
            <person name="Kalinowski J."/>
            <person name="Ruckert C."/>
        </authorList>
    </citation>
    <scope>NUCLEOTIDE SEQUENCE</scope>
    <source>
        <strain evidence="6">CGMCC 1.15794</strain>
    </source>
</reference>
<evidence type="ECO:0000256" key="1">
    <source>
        <dbReference type="ARBA" id="ARBA00005964"/>
    </source>
</evidence>
<gene>
    <name evidence="6" type="ORF">GCM10010921_26170</name>
</gene>
<accession>A0A917IHW0</accession>
<evidence type="ECO:0000256" key="2">
    <source>
        <dbReference type="ARBA" id="ARBA00022801"/>
    </source>
</evidence>